<evidence type="ECO:0000256" key="2">
    <source>
        <dbReference type="PROSITE-ProRule" id="PRU10141"/>
    </source>
</evidence>
<name>A0A7N2KZZ5_QUELO</name>
<keyword evidence="2" id="KW-0067">ATP-binding</keyword>
<keyword evidence="5" id="KW-1185">Reference proteome</keyword>
<feature type="domain" description="Protein kinase" evidence="3">
    <location>
        <begin position="1"/>
        <end position="222"/>
    </location>
</feature>
<accession>A0A7N2KZZ5</accession>
<reference evidence="4" key="2">
    <citation type="submission" date="2021-01" db="UniProtKB">
        <authorList>
            <consortium name="EnsemblPlants"/>
        </authorList>
    </citation>
    <scope>IDENTIFICATION</scope>
</reference>
<dbReference type="SMART" id="SM00220">
    <property type="entry name" value="S_TKc"/>
    <property type="match status" value="1"/>
</dbReference>
<dbReference type="Pfam" id="PF00069">
    <property type="entry name" value="Pkinase"/>
    <property type="match status" value="1"/>
</dbReference>
<dbReference type="PANTHER" id="PTHR47976:SF30">
    <property type="entry name" value="RECEPTOR-LIKE SERINE_THREONINE-PROTEIN KINASE"/>
    <property type="match status" value="1"/>
</dbReference>
<dbReference type="InterPro" id="IPR017441">
    <property type="entry name" value="Protein_kinase_ATP_BS"/>
</dbReference>
<dbReference type="Gramene" id="QL02p077201:mrna">
    <property type="protein sequence ID" value="QL02p077201:mrna"/>
    <property type="gene ID" value="QL02p077201"/>
</dbReference>
<evidence type="ECO:0000313" key="4">
    <source>
        <dbReference type="EnsemblPlants" id="QL02p077201:mrna"/>
    </source>
</evidence>
<dbReference type="GO" id="GO:0004672">
    <property type="term" value="F:protein kinase activity"/>
    <property type="evidence" value="ECO:0007669"/>
    <property type="project" value="InterPro"/>
</dbReference>
<reference evidence="5" key="1">
    <citation type="journal article" date="2016" name="G3 (Bethesda)">
        <title>First Draft Assembly and Annotation of the Genome of a California Endemic Oak Quercus lobata Nee (Fagaceae).</title>
        <authorList>
            <person name="Sork V.L."/>
            <person name="Fitz-Gibbon S.T."/>
            <person name="Puiu D."/>
            <person name="Crepeau M."/>
            <person name="Gugger P.F."/>
            <person name="Sherman R."/>
            <person name="Stevens K."/>
            <person name="Langley C.H."/>
            <person name="Pellegrini M."/>
            <person name="Salzberg S.L."/>
        </authorList>
    </citation>
    <scope>NUCLEOTIDE SEQUENCE [LARGE SCALE GENOMIC DNA]</scope>
    <source>
        <strain evidence="5">cv. SW786</strain>
    </source>
</reference>
<dbReference type="SUPFAM" id="SSF56112">
    <property type="entry name" value="Protein kinase-like (PK-like)"/>
    <property type="match status" value="1"/>
</dbReference>
<dbReference type="InterPro" id="IPR051343">
    <property type="entry name" value="G-type_lectin_kinases/EP1-like"/>
</dbReference>
<dbReference type="InterPro" id="IPR011009">
    <property type="entry name" value="Kinase-like_dom_sf"/>
</dbReference>
<dbReference type="EnsemblPlants" id="QL02p077201:mrna">
    <property type="protein sequence ID" value="QL02p077201:mrna"/>
    <property type="gene ID" value="QL02p077201"/>
</dbReference>
<sequence>MRLGADNGHLKVFDIILGGGLPTRYAYNDLQAITENFNKKLGGGGFGTILEGTLPDGTNVAVKHLDDFNHIKKSFLAEMSNGSLDRWVFHQNPEMLLDWQHRKKIVLEIARRLTYLHEDCSQVVTTMRGTPGYMAPEWLSSVIMEKVDVYSLGVMLLEILCGRRNLDCSQPEEEMHLLHLFRKNIEEDQLLDLIDSLDYFFSNPYSPNMSAGVENQDGHILLVTPLLPSVLLGPW</sequence>
<dbReference type="InterPro" id="IPR000719">
    <property type="entry name" value="Prot_kinase_dom"/>
</dbReference>
<keyword evidence="2" id="KW-0547">Nucleotide-binding</keyword>
<dbReference type="InParanoid" id="A0A7N2KZZ5"/>
<keyword evidence="1" id="KW-0732">Signal</keyword>
<dbReference type="PANTHER" id="PTHR47976">
    <property type="entry name" value="G-TYPE LECTIN S-RECEPTOR-LIKE SERINE/THREONINE-PROTEIN KINASE SD2-5"/>
    <property type="match status" value="1"/>
</dbReference>
<evidence type="ECO:0000259" key="3">
    <source>
        <dbReference type="PROSITE" id="PS50011"/>
    </source>
</evidence>
<organism evidence="4 5">
    <name type="scientific">Quercus lobata</name>
    <name type="common">Valley oak</name>
    <dbReference type="NCBI Taxonomy" id="97700"/>
    <lineage>
        <taxon>Eukaryota</taxon>
        <taxon>Viridiplantae</taxon>
        <taxon>Streptophyta</taxon>
        <taxon>Embryophyta</taxon>
        <taxon>Tracheophyta</taxon>
        <taxon>Spermatophyta</taxon>
        <taxon>Magnoliopsida</taxon>
        <taxon>eudicotyledons</taxon>
        <taxon>Gunneridae</taxon>
        <taxon>Pentapetalae</taxon>
        <taxon>rosids</taxon>
        <taxon>fabids</taxon>
        <taxon>Fagales</taxon>
        <taxon>Fagaceae</taxon>
        <taxon>Quercus</taxon>
    </lineage>
</organism>
<feature type="binding site" evidence="2">
    <location>
        <position position="63"/>
    </location>
    <ligand>
        <name>ATP</name>
        <dbReference type="ChEBI" id="CHEBI:30616"/>
    </ligand>
</feature>
<dbReference type="Gene3D" id="1.10.510.10">
    <property type="entry name" value="Transferase(Phosphotransferase) domain 1"/>
    <property type="match status" value="2"/>
</dbReference>
<protein>
    <recommendedName>
        <fullName evidence="3">Protein kinase domain-containing protein</fullName>
    </recommendedName>
</protein>
<dbReference type="Gene3D" id="3.30.200.20">
    <property type="entry name" value="Phosphorylase Kinase, domain 1"/>
    <property type="match status" value="1"/>
</dbReference>
<dbReference type="PROSITE" id="PS00107">
    <property type="entry name" value="PROTEIN_KINASE_ATP"/>
    <property type="match status" value="1"/>
</dbReference>
<dbReference type="Proteomes" id="UP000594261">
    <property type="component" value="Chromosome 2"/>
</dbReference>
<evidence type="ECO:0000313" key="5">
    <source>
        <dbReference type="Proteomes" id="UP000594261"/>
    </source>
</evidence>
<dbReference type="GO" id="GO:0005524">
    <property type="term" value="F:ATP binding"/>
    <property type="evidence" value="ECO:0007669"/>
    <property type="project" value="UniProtKB-UniRule"/>
</dbReference>
<dbReference type="AlphaFoldDB" id="A0A7N2KZZ5"/>
<dbReference type="PROSITE" id="PS50011">
    <property type="entry name" value="PROTEIN_KINASE_DOM"/>
    <property type="match status" value="1"/>
</dbReference>
<proteinExistence type="predicted"/>
<evidence type="ECO:0000256" key="1">
    <source>
        <dbReference type="ARBA" id="ARBA00022729"/>
    </source>
</evidence>